<evidence type="ECO:0000256" key="4">
    <source>
        <dbReference type="ARBA" id="ARBA00022729"/>
    </source>
</evidence>
<dbReference type="Proteomes" id="UP000613030">
    <property type="component" value="Unassembled WGS sequence"/>
</dbReference>
<dbReference type="PRINTS" id="PR00741">
    <property type="entry name" value="GLHYDRLASE29"/>
</dbReference>
<evidence type="ECO:0000259" key="8">
    <source>
        <dbReference type="Pfam" id="PF01120"/>
    </source>
</evidence>
<evidence type="ECO:0000256" key="2">
    <source>
        <dbReference type="ARBA" id="ARBA00007951"/>
    </source>
</evidence>
<dbReference type="RefSeq" id="WP_202009500.1">
    <property type="nucleotide sequence ID" value="NZ_JAERRB010000003.1"/>
</dbReference>
<dbReference type="PANTHER" id="PTHR10030">
    <property type="entry name" value="ALPHA-L-FUCOSIDASE"/>
    <property type="match status" value="1"/>
</dbReference>
<evidence type="ECO:0000256" key="6">
    <source>
        <dbReference type="ARBA" id="ARBA00023295"/>
    </source>
</evidence>
<dbReference type="InterPro" id="IPR000933">
    <property type="entry name" value="Glyco_hydro_29"/>
</dbReference>
<organism evidence="10 11">
    <name type="scientific">Chryseolinea lacunae</name>
    <dbReference type="NCBI Taxonomy" id="2801331"/>
    <lineage>
        <taxon>Bacteria</taxon>
        <taxon>Pseudomonadati</taxon>
        <taxon>Bacteroidota</taxon>
        <taxon>Cytophagia</taxon>
        <taxon>Cytophagales</taxon>
        <taxon>Fulvivirgaceae</taxon>
        <taxon>Chryseolinea</taxon>
    </lineage>
</organism>
<dbReference type="Gene3D" id="2.60.40.1180">
    <property type="entry name" value="Golgi alpha-mannosidase II"/>
    <property type="match status" value="1"/>
</dbReference>
<dbReference type="PANTHER" id="PTHR10030:SF37">
    <property type="entry name" value="ALPHA-L-FUCOSIDASE-RELATED"/>
    <property type="match status" value="1"/>
</dbReference>
<feature type="signal peptide" evidence="7">
    <location>
        <begin position="1"/>
        <end position="20"/>
    </location>
</feature>
<evidence type="ECO:0000313" key="11">
    <source>
        <dbReference type="Proteomes" id="UP000613030"/>
    </source>
</evidence>
<evidence type="ECO:0000313" key="10">
    <source>
        <dbReference type="EMBL" id="MBL0741898.1"/>
    </source>
</evidence>
<dbReference type="EC" id="3.2.1.51" evidence="3"/>
<keyword evidence="4 7" id="KW-0732">Signal</keyword>
<evidence type="ECO:0000256" key="5">
    <source>
        <dbReference type="ARBA" id="ARBA00022801"/>
    </source>
</evidence>
<dbReference type="InterPro" id="IPR031919">
    <property type="entry name" value="Fucosidase_C"/>
</dbReference>
<comment type="function">
    <text evidence="1">Alpha-L-fucosidase is responsible for hydrolyzing the alpha-1,6-linked fucose joined to the reducing-end N-acetylglucosamine of the carbohydrate moieties of glycoproteins.</text>
</comment>
<dbReference type="SMART" id="SM00812">
    <property type="entry name" value="Alpha_L_fucos"/>
    <property type="match status" value="1"/>
</dbReference>
<feature type="domain" description="Alpha-L-fucosidase C-terminal" evidence="9">
    <location>
        <begin position="383"/>
        <end position="458"/>
    </location>
</feature>
<dbReference type="Gene3D" id="3.20.20.80">
    <property type="entry name" value="Glycosidases"/>
    <property type="match status" value="1"/>
</dbReference>
<dbReference type="InterPro" id="IPR016286">
    <property type="entry name" value="FUC_metazoa-typ"/>
</dbReference>
<comment type="caution">
    <text evidence="10">The sequence shown here is derived from an EMBL/GenBank/DDBJ whole genome shotgun (WGS) entry which is preliminary data.</text>
</comment>
<dbReference type="Pfam" id="PF16757">
    <property type="entry name" value="Fucosidase_C"/>
    <property type="match status" value="1"/>
</dbReference>
<name>A0ABS1KRS9_9BACT</name>
<feature type="domain" description="Glycoside hydrolase family 29 N-terminal" evidence="8">
    <location>
        <begin position="16"/>
        <end position="365"/>
    </location>
</feature>
<evidence type="ECO:0000256" key="3">
    <source>
        <dbReference type="ARBA" id="ARBA00012662"/>
    </source>
</evidence>
<reference evidence="10 11" key="1">
    <citation type="submission" date="2021-01" db="EMBL/GenBank/DDBJ databases">
        <title>Chryseolinea sp. Jin1 Genome sequencing and assembly.</title>
        <authorList>
            <person name="Kim I."/>
        </authorList>
    </citation>
    <scope>NUCLEOTIDE SEQUENCE [LARGE SCALE GENOMIC DNA]</scope>
    <source>
        <strain evidence="10 11">Jin1</strain>
    </source>
</reference>
<dbReference type="SUPFAM" id="SSF51445">
    <property type="entry name" value="(Trans)glycosidases"/>
    <property type="match status" value="1"/>
</dbReference>
<dbReference type="InterPro" id="IPR057739">
    <property type="entry name" value="Glyco_hydro_29_N"/>
</dbReference>
<dbReference type="EMBL" id="JAERRB010000003">
    <property type="protein sequence ID" value="MBL0741898.1"/>
    <property type="molecule type" value="Genomic_DNA"/>
</dbReference>
<proteinExistence type="inferred from homology"/>
<dbReference type="InterPro" id="IPR017853">
    <property type="entry name" value="GH"/>
</dbReference>
<evidence type="ECO:0000256" key="1">
    <source>
        <dbReference type="ARBA" id="ARBA00004071"/>
    </source>
</evidence>
<sequence>MLRPLLVLALWLCITLSTTAQQHYDATWNSIDSRPVPQWFEDSKFGIFIHWGVFSVPAWGPTKSSVYEKYAEWYWWRLLDPKAETYAEFNAFHTKTYGKDFKYQDFVKGFTCEMFDPAQWATIIQNSGAKYVVLTSKHHEGFTLWPSAQSWNWNAVDVGPHRDLAGDLSDAVKAKGLHMGYYYSLYEWFNPLYKSDVNKYVDDHMIPQMKDLVTRYKPDVLWTDGEWDHPSETWKSTEFLAWLYNESPVKETIVVNDRWGKETRSKHGGIYTTEYDLVHDETSVGKKIEHPWEECRGIGGSFGYNRNENLADYSSSEEVIHILIDKVARGGNLLLNIGPTADGRIPVIMQQRLADVGAWLHVNGEAIYNTRNWASAPPVKADTKVFYTRKGKDLYAICTKFPEQAFTVTGVNSSAKVSLLGYAGKVNYTVNGKAVKITAPVLNPANNPCQHAWVFKIENAL</sequence>
<comment type="similarity">
    <text evidence="2">Belongs to the glycosyl hydrolase 29 family.</text>
</comment>
<dbReference type="InterPro" id="IPR013780">
    <property type="entry name" value="Glyco_hydro_b"/>
</dbReference>
<keyword evidence="6" id="KW-0326">Glycosidase</keyword>
<gene>
    <name evidence="10" type="ORF">JI741_11755</name>
</gene>
<dbReference type="PIRSF" id="PIRSF001092">
    <property type="entry name" value="Alpha-L-fucosidase"/>
    <property type="match status" value="1"/>
</dbReference>
<accession>A0ABS1KRS9</accession>
<dbReference type="Pfam" id="PF01120">
    <property type="entry name" value="Alpha_L_fucos"/>
    <property type="match status" value="1"/>
</dbReference>
<evidence type="ECO:0000259" key="9">
    <source>
        <dbReference type="Pfam" id="PF16757"/>
    </source>
</evidence>
<evidence type="ECO:0000256" key="7">
    <source>
        <dbReference type="SAM" id="SignalP"/>
    </source>
</evidence>
<feature type="chain" id="PRO_5046777148" description="alpha-L-fucosidase" evidence="7">
    <location>
        <begin position="21"/>
        <end position="461"/>
    </location>
</feature>
<keyword evidence="11" id="KW-1185">Reference proteome</keyword>
<keyword evidence="5" id="KW-0378">Hydrolase</keyword>
<protein>
    <recommendedName>
        <fullName evidence="3">alpha-L-fucosidase</fullName>
        <ecNumber evidence="3">3.2.1.51</ecNumber>
    </recommendedName>
</protein>